<dbReference type="Proteomes" id="UP000682782">
    <property type="component" value="Chromosome"/>
</dbReference>
<name>A0AC61N367_9FIRM</name>
<accession>A0AC61N367</accession>
<gene>
    <name evidence="1" type="ORF">JYE49_06525</name>
</gene>
<evidence type="ECO:0000313" key="2">
    <source>
        <dbReference type="Proteomes" id="UP000682782"/>
    </source>
</evidence>
<keyword evidence="1" id="KW-0378">Hydrolase</keyword>
<sequence length="800" mass="89888">MNKLKALLPVLLLLLLLLTVVPATAEEAENLTGGLTVKTVDKPGKISCITDGKYTTFWESSKQKNPWVILSSDQPIYGLYLCFQKMPDTYVIQKQSGEDWVTVAEGGNPHYHHAFFELDGVKKIRILSTMEKKNSMGFNEIFAFGKGEVPDWVQRWEEPAEKADLLVLVAHPDDELLFTGGAIPVYNTEQGRQVEVAYLTYSNTTRRSEALNGLWAMGVRHYPVFGGFADNYANTGKVKDAYKNAGGKDKVLDWVTELYRRFRPEVVVTHAENGEYGHPQHKMVADAAVECFERAADPMKSPDSYQAFDTWQVKKLYLHQYGEEAEQTVLDWAQPLKAFNGRTGAQMAAEAFKLHASQQGMGSKIKGKFVEFTVEETGAKMYPYDHFGLRSTTVGPDEAKNDFLEHIDAADLTHAEKVPAETKEEEPAQDETEEEPDTEEPDEEEIPEEPETDETEKDTDVEVEPETEETEEPEQAEEAETEKPYTGTAQAFAEVTAPEWANVELNSRGFLDEGEYVYADDENGRYIYVNQTIRVVINRTIEEPDPKHPFYCFKAHIWCDTEAGELPVTVYNNPEKPKSGKEFMRNIALNNNVVFATTTDYYIYRIKQKYPTGIEVRNGEVIFDDPHKLEYIKGSMPTYETLALYADGHADSLPNPDKSAGKYVEEGATQVYSFGPCLVKDGKLTEYSLNLTNTSYHPRLAIGVVENGHYVVVMCEGRIKRSKGVQMAYLAELMMQEGCTIAVNMDGGQSAAVAFMGHQLNQVWSSQPNGREQADILAFGTSGQVGSFEMADEFKTKRKK</sequence>
<reference evidence="1" key="1">
    <citation type="submission" date="2021-01" db="EMBL/GenBank/DDBJ databases">
        <title>Complete genome sequence of Clostridiales bacterium R-7.</title>
        <authorList>
            <person name="Mahoney-Kurpe S.C."/>
            <person name="Palevich N."/>
            <person name="Koike S."/>
            <person name="Moon C.D."/>
            <person name="Attwood G.T."/>
        </authorList>
    </citation>
    <scope>NUCLEOTIDE SEQUENCE</scope>
    <source>
        <strain evidence="1">R-7</strain>
    </source>
</reference>
<dbReference type="EMBL" id="CP068393">
    <property type="protein sequence ID" value="QUC68339.1"/>
    <property type="molecule type" value="Genomic_DNA"/>
</dbReference>
<organism evidence="1 2">
    <name type="scientific">Aristaeella hokkaidonensis</name>
    <dbReference type="NCBI Taxonomy" id="3046382"/>
    <lineage>
        <taxon>Bacteria</taxon>
        <taxon>Bacillati</taxon>
        <taxon>Bacillota</taxon>
        <taxon>Clostridia</taxon>
        <taxon>Eubacteriales</taxon>
        <taxon>Aristaeellaceae</taxon>
        <taxon>Aristaeella</taxon>
    </lineage>
</organism>
<keyword evidence="2" id="KW-1185">Reference proteome</keyword>
<protein>
    <submittedName>
        <fullName evidence="1">Phosphodiester glycosidase family protein</fullName>
    </submittedName>
</protein>
<proteinExistence type="predicted"/>
<keyword evidence="1" id="KW-0326">Glycosidase</keyword>
<evidence type="ECO:0000313" key="1">
    <source>
        <dbReference type="EMBL" id="QUC68339.1"/>
    </source>
</evidence>